<comment type="caution">
    <text evidence="2">The sequence shown here is derived from an EMBL/GenBank/DDBJ whole genome shotgun (WGS) entry which is preliminary data.</text>
</comment>
<name>A0A813C6W9_9DINO</name>
<dbReference type="AlphaFoldDB" id="A0A813C6W9"/>
<sequence>MVRPWSLNYPYTILRKTKAQPYVYPLFRFLYMIRRKVMMNNYTLLKMKYRVREQVKKPWGEWMIVLVNLSPPYLGAARVIVFFCLRAHNQENQHRLKHLQQASYTILYLHNKILLVTVVYLPFYQTLQLTVVFYLYLYNLMLPFYLDCMILPKTMEPTLPVTMVKFPLYRNLLMALVFYLYLYNIMMLPLSLTLMFYLYMENLMRLLYLDCKILSVTQALCHYLNYTHKALSKPLQLTFVMWPLTHMILNKPFDL</sequence>
<feature type="transmembrane region" description="Helical" evidence="1">
    <location>
        <begin position="172"/>
        <end position="199"/>
    </location>
</feature>
<accession>A0A813C6W9</accession>
<reference evidence="2" key="1">
    <citation type="submission" date="2021-02" db="EMBL/GenBank/DDBJ databases">
        <authorList>
            <person name="Dougan E. K."/>
            <person name="Rhodes N."/>
            <person name="Thang M."/>
            <person name="Chan C."/>
        </authorList>
    </citation>
    <scope>NUCLEOTIDE SEQUENCE</scope>
</reference>
<feature type="transmembrane region" description="Helical" evidence="1">
    <location>
        <begin position="62"/>
        <end position="85"/>
    </location>
</feature>
<evidence type="ECO:0000313" key="3">
    <source>
        <dbReference type="Proteomes" id="UP000601435"/>
    </source>
</evidence>
<keyword evidence="1" id="KW-0472">Membrane</keyword>
<feature type="non-terminal residue" evidence="2">
    <location>
        <position position="1"/>
    </location>
</feature>
<organism evidence="2 3">
    <name type="scientific">Symbiodinium necroappetens</name>
    <dbReference type="NCBI Taxonomy" id="1628268"/>
    <lineage>
        <taxon>Eukaryota</taxon>
        <taxon>Sar</taxon>
        <taxon>Alveolata</taxon>
        <taxon>Dinophyceae</taxon>
        <taxon>Suessiales</taxon>
        <taxon>Symbiodiniaceae</taxon>
        <taxon>Symbiodinium</taxon>
    </lineage>
</organism>
<keyword evidence="3" id="KW-1185">Reference proteome</keyword>
<feature type="transmembrane region" description="Helical" evidence="1">
    <location>
        <begin position="106"/>
        <end position="125"/>
    </location>
</feature>
<gene>
    <name evidence="2" type="ORF">SNEC2469_LOCUS33822</name>
</gene>
<dbReference type="EMBL" id="CAJNJA010090876">
    <property type="protein sequence ID" value="CAE7940261.1"/>
    <property type="molecule type" value="Genomic_DNA"/>
</dbReference>
<protein>
    <submittedName>
        <fullName evidence="2">Uncharacterized protein</fullName>
    </submittedName>
</protein>
<dbReference type="Proteomes" id="UP000601435">
    <property type="component" value="Unassembled WGS sequence"/>
</dbReference>
<evidence type="ECO:0000313" key="2">
    <source>
        <dbReference type="EMBL" id="CAE7940261.1"/>
    </source>
</evidence>
<evidence type="ECO:0000256" key="1">
    <source>
        <dbReference type="SAM" id="Phobius"/>
    </source>
</evidence>
<keyword evidence="1" id="KW-1133">Transmembrane helix</keyword>
<proteinExistence type="predicted"/>
<keyword evidence="1" id="KW-0812">Transmembrane</keyword>